<keyword evidence="2" id="KW-0812">Transmembrane</keyword>
<evidence type="ECO:0000313" key="3">
    <source>
        <dbReference type="EMBL" id="MFG6456937.1"/>
    </source>
</evidence>
<feature type="transmembrane region" description="Helical" evidence="2">
    <location>
        <begin position="152"/>
        <end position="180"/>
    </location>
</feature>
<feature type="region of interest" description="Disordered" evidence="1">
    <location>
        <begin position="676"/>
        <end position="703"/>
    </location>
</feature>
<evidence type="ECO:0008006" key="5">
    <source>
        <dbReference type="Google" id="ProtNLM"/>
    </source>
</evidence>
<sequence length="703" mass="74405">MGQHHDYASMPATTGRWCLADWIGLTLILLSVDFFPNLPDASLDSSWMSGLTAALAQGAVPGRDLLFTYGPLAGMLTAYAGPGFLPGLAMALAIAATFAVLLRIGTGRRFVGVAALVFLLSPSNEALFYLFLGAIPLAAARIGADPRASPTPLIAAAVLAPALTLAKLSFLPLSAVLLVLSGAHYLARRRPRAAIVGALLFAASLVAMWLISGQSLGDLPAYLLDGEIIKGYTSAMEWDIGVGVAGVNLQLIETVLLYVTAALVLGVLVPRAPGRATQAYLMLSLAAVLAVVIKAAVVRHGGVHSIFPWVLLCVLPLSVPAAPRLPGLARFGFAAALLMTLALAPIYSGDGRGIPNMIAAARDHAQSRGLDWQTVKRSPGYWGTYITAATGQFLGSLPSPLSGLAERVQNGIGLTLAVLSGGDSTREAVAQVHREILAACPLTRVTGNVDIYPTDINCVLVHGMTWSPRPVFQSYSAYTPGLQTLNRAHIAGEWAPDHLFIDVKALDGRLPVLEEGNAWTCLARRYRPSGAMQGDFLPLTRTNDDCGDTRETGSQAARLGEPVTLSCDRPQALASFDFRPTATGRLASLFYKTRRLNIDVRTCGGETRSYRFVPGMAALPLPLSPLVENARELRQSLYDGGLPPGRRIAQFVISEGLSESPIRGWAADYTVRWHEARDPGATSSTTPPPAASAPSPFPMASAP</sequence>
<feature type="transmembrane region" description="Helical" evidence="2">
    <location>
        <begin position="19"/>
        <end position="38"/>
    </location>
</feature>
<feature type="transmembrane region" description="Helical" evidence="2">
    <location>
        <begin position="279"/>
        <end position="297"/>
    </location>
</feature>
<evidence type="ECO:0000256" key="2">
    <source>
        <dbReference type="SAM" id="Phobius"/>
    </source>
</evidence>
<feature type="transmembrane region" description="Helical" evidence="2">
    <location>
        <begin position="303"/>
        <end position="321"/>
    </location>
</feature>
<keyword evidence="2" id="KW-0472">Membrane</keyword>
<evidence type="ECO:0000256" key="1">
    <source>
        <dbReference type="SAM" id="MobiDB-lite"/>
    </source>
</evidence>
<keyword evidence="4" id="KW-1185">Reference proteome</keyword>
<keyword evidence="2" id="KW-1133">Transmembrane helix</keyword>
<dbReference type="EMBL" id="JBIGIA010000005">
    <property type="protein sequence ID" value="MFG6456937.1"/>
    <property type="molecule type" value="Genomic_DNA"/>
</dbReference>
<gene>
    <name evidence="3" type="ORF">ACG00X_08825</name>
</gene>
<feature type="transmembrane region" description="Helical" evidence="2">
    <location>
        <begin position="84"/>
        <end position="104"/>
    </location>
</feature>
<comment type="caution">
    <text evidence="3">The sequence shown here is derived from an EMBL/GenBank/DDBJ whole genome shotgun (WGS) entry which is preliminary data.</text>
</comment>
<feature type="compositionally biased region" description="Pro residues" evidence="1">
    <location>
        <begin position="686"/>
        <end position="697"/>
    </location>
</feature>
<feature type="transmembrane region" description="Helical" evidence="2">
    <location>
        <begin position="111"/>
        <end position="132"/>
    </location>
</feature>
<feature type="transmembrane region" description="Helical" evidence="2">
    <location>
        <begin position="328"/>
        <end position="347"/>
    </location>
</feature>
<accession>A0ABW7G4V0</accession>
<dbReference type="Proteomes" id="UP001606305">
    <property type="component" value="Unassembled WGS sequence"/>
</dbReference>
<feature type="transmembrane region" description="Helical" evidence="2">
    <location>
        <begin position="192"/>
        <end position="211"/>
    </location>
</feature>
<reference evidence="3 4" key="1">
    <citation type="submission" date="2024-09" db="EMBL/GenBank/DDBJ databases">
        <title>Novel species of the genus Pelomonas and Roseateles isolated from streams.</title>
        <authorList>
            <person name="Lu H."/>
        </authorList>
    </citation>
    <scope>NUCLEOTIDE SEQUENCE [LARGE SCALE GENOMIC DNA]</scope>
    <source>
        <strain evidence="3 4">BYS96W</strain>
    </source>
</reference>
<feature type="transmembrane region" description="Helical" evidence="2">
    <location>
        <begin position="255"/>
        <end position="272"/>
    </location>
</feature>
<name>A0ABW7G4V0_9BURK</name>
<proteinExistence type="predicted"/>
<protein>
    <recommendedName>
        <fullName evidence="5">Transmembrane protein</fullName>
    </recommendedName>
</protein>
<evidence type="ECO:0000313" key="4">
    <source>
        <dbReference type="Proteomes" id="UP001606305"/>
    </source>
</evidence>
<organism evidence="3 4">
    <name type="scientific">Pelomonas nitida</name>
    <dbReference type="NCBI Taxonomy" id="3299027"/>
    <lineage>
        <taxon>Bacteria</taxon>
        <taxon>Pseudomonadati</taxon>
        <taxon>Pseudomonadota</taxon>
        <taxon>Betaproteobacteria</taxon>
        <taxon>Burkholderiales</taxon>
        <taxon>Sphaerotilaceae</taxon>
        <taxon>Roseateles</taxon>
    </lineage>
</organism>
<dbReference type="RefSeq" id="WP_394487743.1">
    <property type="nucleotide sequence ID" value="NZ_JBIGIA010000005.1"/>
</dbReference>